<dbReference type="EMBL" id="NRGR01000060">
    <property type="protein sequence ID" value="PCC37592.1"/>
    <property type="molecule type" value="Genomic_DNA"/>
</dbReference>
<evidence type="ECO:0000313" key="2">
    <source>
        <dbReference type="Proteomes" id="UP000218598"/>
    </source>
</evidence>
<gene>
    <name evidence="1" type="ORF">CIK66_18535</name>
</gene>
<sequence length="219" mass="23933">MLSLLPIVLSTIAIVFTAVTLVFNTRKSARDALWSYLQVLVSSETARSRSTVGEAARVEQPKAAARIVNLSQWKRNQISTLTYSELPAWEAELERYMDAIFQMMWVVSLVAPALGSHSRVASLVVGRSTALYRAQVYEHLNLIMPDLYTAVELWGAGFDSGDSRDLVDAALNAIPSCQKYGKGGRVELVGFRFGDLPNVAIGRVGRVKPKRSEADGGAS</sequence>
<organism evidence="1 2">
    <name type="scientific">Brachybacterium alimentarium</name>
    <dbReference type="NCBI Taxonomy" id="47845"/>
    <lineage>
        <taxon>Bacteria</taxon>
        <taxon>Bacillati</taxon>
        <taxon>Actinomycetota</taxon>
        <taxon>Actinomycetes</taxon>
        <taxon>Micrococcales</taxon>
        <taxon>Dermabacteraceae</taxon>
        <taxon>Brachybacterium</taxon>
    </lineage>
</organism>
<reference evidence="1 2" key="1">
    <citation type="journal article" date="2017" name="Elife">
        <title>Extensive horizontal gene transfer in cheese-associated bacteria.</title>
        <authorList>
            <person name="Bonham K.S."/>
            <person name="Wolfe B.E."/>
            <person name="Dutton R.J."/>
        </authorList>
    </citation>
    <scope>NUCLEOTIDE SEQUENCE [LARGE SCALE GENOMIC DNA]</scope>
    <source>
        <strain evidence="1 2">341_9</strain>
    </source>
</reference>
<dbReference type="AlphaFoldDB" id="A0A2A3YCU8"/>
<name>A0A2A3YCU8_9MICO</name>
<keyword evidence="2" id="KW-1185">Reference proteome</keyword>
<evidence type="ECO:0000313" key="1">
    <source>
        <dbReference type="EMBL" id="PCC37592.1"/>
    </source>
</evidence>
<dbReference type="Proteomes" id="UP000218598">
    <property type="component" value="Unassembled WGS sequence"/>
</dbReference>
<protein>
    <submittedName>
        <fullName evidence="1">Uncharacterized protein</fullName>
    </submittedName>
</protein>
<accession>A0A2A3YCU8</accession>
<comment type="caution">
    <text evidence="1">The sequence shown here is derived from an EMBL/GenBank/DDBJ whole genome shotgun (WGS) entry which is preliminary data.</text>
</comment>
<proteinExistence type="predicted"/>